<proteinExistence type="predicted"/>
<dbReference type="AlphaFoldDB" id="T1KDN2"/>
<name>T1KDN2_TETUR</name>
<dbReference type="Proteomes" id="UP000015104">
    <property type="component" value="Unassembled WGS sequence"/>
</dbReference>
<keyword evidence="3" id="KW-1185">Reference proteome</keyword>
<evidence type="ECO:0000313" key="3">
    <source>
        <dbReference type="Proteomes" id="UP000015104"/>
    </source>
</evidence>
<dbReference type="HOGENOM" id="CLU_154095_0_0_1"/>
<accession>T1KDN2</accession>
<organism evidence="2 3">
    <name type="scientific">Tetranychus urticae</name>
    <name type="common">Two-spotted spider mite</name>
    <dbReference type="NCBI Taxonomy" id="32264"/>
    <lineage>
        <taxon>Eukaryota</taxon>
        <taxon>Metazoa</taxon>
        <taxon>Ecdysozoa</taxon>
        <taxon>Arthropoda</taxon>
        <taxon>Chelicerata</taxon>
        <taxon>Arachnida</taxon>
        <taxon>Acari</taxon>
        <taxon>Acariformes</taxon>
        <taxon>Trombidiformes</taxon>
        <taxon>Prostigmata</taxon>
        <taxon>Eleutherengona</taxon>
        <taxon>Raphignathae</taxon>
        <taxon>Tetranychoidea</taxon>
        <taxon>Tetranychidae</taxon>
        <taxon>Tetranychus</taxon>
    </lineage>
</organism>
<evidence type="ECO:0000256" key="1">
    <source>
        <dbReference type="SAM" id="MobiDB-lite"/>
    </source>
</evidence>
<sequence>MNQLWRLVDIVTRNVHCESELSECEEFFDRVIRVITDYESTEISIDSASSTASSMTYSSSSISGSSDDASEIGLDDKVSLVCNSVLGPSPPPPPPNPQSDDINRIIMMMERLIVSTNTHNDIDDRLCGDV</sequence>
<feature type="region of interest" description="Disordered" evidence="1">
    <location>
        <begin position="45"/>
        <end position="71"/>
    </location>
</feature>
<dbReference type="EnsemblMetazoa" id="tetur09g03590.1">
    <property type="protein sequence ID" value="tetur09g03590.1"/>
    <property type="gene ID" value="tetur09g03590"/>
</dbReference>
<feature type="compositionally biased region" description="Low complexity" evidence="1">
    <location>
        <begin position="45"/>
        <end position="67"/>
    </location>
</feature>
<dbReference type="EMBL" id="CAEY01002022">
    <property type="status" value="NOT_ANNOTATED_CDS"/>
    <property type="molecule type" value="Genomic_DNA"/>
</dbReference>
<reference evidence="3" key="1">
    <citation type="submission" date="2011-08" db="EMBL/GenBank/DDBJ databases">
        <authorList>
            <person name="Rombauts S."/>
        </authorList>
    </citation>
    <scope>NUCLEOTIDE SEQUENCE</scope>
    <source>
        <strain evidence="3">London</strain>
    </source>
</reference>
<protein>
    <submittedName>
        <fullName evidence="2">Uncharacterized protein</fullName>
    </submittedName>
</protein>
<evidence type="ECO:0000313" key="2">
    <source>
        <dbReference type="EnsemblMetazoa" id="tetur09g03590.1"/>
    </source>
</evidence>
<reference evidence="2" key="2">
    <citation type="submission" date="2015-06" db="UniProtKB">
        <authorList>
            <consortium name="EnsemblMetazoa"/>
        </authorList>
    </citation>
    <scope>IDENTIFICATION</scope>
</reference>